<dbReference type="SUPFAM" id="SSF57850">
    <property type="entry name" value="RING/U-box"/>
    <property type="match status" value="2"/>
</dbReference>
<reference evidence="3" key="1">
    <citation type="submission" date="2019-01" db="EMBL/GenBank/DDBJ databases">
        <title>Draft genome sequences of three monokaryotic isolates of the white-rot basidiomycete fungus Dichomitus squalens.</title>
        <authorList>
            <consortium name="DOE Joint Genome Institute"/>
            <person name="Lopez S.C."/>
            <person name="Andreopoulos B."/>
            <person name="Pangilinan J."/>
            <person name="Lipzen A."/>
            <person name="Riley R."/>
            <person name="Ahrendt S."/>
            <person name="Ng V."/>
            <person name="Barry K."/>
            <person name="Daum C."/>
            <person name="Grigoriev I.V."/>
            <person name="Hilden K.S."/>
            <person name="Makela M.R."/>
            <person name="de Vries R.P."/>
        </authorList>
    </citation>
    <scope>NUCLEOTIDE SEQUENCE [LARGE SCALE GENOMIC DNA]</scope>
    <source>
        <strain evidence="3">OM18370.1</strain>
    </source>
</reference>
<dbReference type="GO" id="GO:0005509">
    <property type="term" value="F:calcium ion binding"/>
    <property type="evidence" value="ECO:0007669"/>
    <property type="project" value="InterPro"/>
</dbReference>
<accession>A0A4Q9MI88</accession>
<organism evidence="3">
    <name type="scientific">Dichomitus squalens</name>
    <dbReference type="NCBI Taxonomy" id="114155"/>
    <lineage>
        <taxon>Eukaryota</taxon>
        <taxon>Fungi</taxon>
        <taxon>Dikarya</taxon>
        <taxon>Basidiomycota</taxon>
        <taxon>Agaricomycotina</taxon>
        <taxon>Agaricomycetes</taxon>
        <taxon>Polyporales</taxon>
        <taxon>Polyporaceae</taxon>
        <taxon>Dichomitus</taxon>
    </lineage>
</organism>
<gene>
    <name evidence="3" type="ORF">BD311DRAFT_669100</name>
</gene>
<sequence>MGYIGTMMSPLTAAVGSGTMSFLQSGTNTIVDGLPELLKILQDVAAVHPFIALAVGAFKVAIELDLKRRENDRKIVLLFLEMRDMMYALAELQNVQDGPSHLGKDGKTIQERLQGHVNLMQQDIKECANACDAYAKKKLLHKVLRALRWDDVLQIFIRRFSKRRADIEFALAVHLGVNIDIAQRKLDTLDAKMDVIIDYFRDTVSPEQRDLAAFVHKRGGEEAVLEDGLLLRSLCKERSATMSSSASGSGSRSRTKTLRRESTMDFQAARADLLDDPEIAIANNYETFERKFRMQQSQLADEMRRIIHHQGDRVISAVTAGPHDRIIDPDLSNIWKEMRWRGNVKARHFVLALRDYCLEKLDKLRKNEQTFTDCDYPTLITEQDEWTLEYINVTRLQAIIEAFDDDASGFITVGEANAFTTARPADWSLLHWMAYWAVGWQMAMTHYVVQIDHLLDKMFAVKSHVLPANRRFVERYLDSVWSLITELTTGFRRAEWNDAMRENFQSYVVDEENRMRERLETIRYDIDAADTLILVTGPGRIEKNVFVLLHLLLQRDLEIMRLARTTVLHKDELWDSANTLEWVFQAINDRYHNLENLFKQQNHEPTQQFKVFAFEMFNYWHDPSSLWSFDRLREVRYGDPVYTDADEPSRHHPHVILNHPVENMDDPLVSPEFVPSAEDLNAEGPLQTILGHWCGYVGKEDVYPSEPMISLELHVSTSKAHQFVASGVDPTGTRWRLLGTAEQDLDGDTTYIFTITYAARFWPRRFRGTLSRDGRVFSGTWSCASRNEDGTFYLKKLSCDVMRFWPSLDVLDMNKPKALWRFAIHAIHDEVRRRLFSRSRLREREATRLRYIQLIRADMEGTSLPETEAELQAMKRCFLSMTPAEARYYRMVYEYRHRLAPKHYGVTCAHCRNGVIGARIICLDCHTARGTLDFCDRSECLAAVIGPDRRVDLPSPHLPSHRLLKVRKVVHRHRELGGTYRAAHDALLRAEEALLDANALGFSQAGDPLEEARDAEVLAQRIVSREVSCMGCLSRVTRPCWYCIECEDDAFLCTTCEASNPGIKGKHKPMHSLVLCQLPPGESKAEGNHSVWLGALEDRFNKMQRFSTLRLDALERKIDTLANHTSTSHPSSSDEKRLEQRLDTLDGRMQKIEDMLSMLLTKLS</sequence>
<dbReference type="EMBL" id="ML143457">
    <property type="protein sequence ID" value="TBU25671.1"/>
    <property type="molecule type" value="Genomic_DNA"/>
</dbReference>
<evidence type="ECO:0000313" key="3">
    <source>
        <dbReference type="EMBL" id="TBU25671.1"/>
    </source>
</evidence>
<feature type="domain" description="EF-hand" evidence="2">
    <location>
        <begin position="391"/>
        <end position="426"/>
    </location>
</feature>
<feature type="region of interest" description="Disordered" evidence="1">
    <location>
        <begin position="241"/>
        <end position="260"/>
    </location>
</feature>
<dbReference type="Proteomes" id="UP000292957">
    <property type="component" value="Unassembled WGS sequence"/>
</dbReference>
<dbReference type="InterPro" id="IPR002048">
    <property type="entry name" value="EF_hand_dom"/>
</dbReference>
<proteinExistence type="predicted"/>
<evidence type="ECO:0000259" key="2">
    <source>
        <dbReference type="PROSITE" id="PS50222"/>
    </source>
</evidence>
<protein>
    <recommendedName>
        <fullName evidence="2">EF-hand domain-containing protein</fullName>
    </recommendedName>
</protein>
<name>A0A4Q9MI88_9APHY</name>
<dbReference type="OrthoDB" id="2122982at2759"/>
<evidence type="ECO:0000256" key="1">
    <source>
        <dbReference type="SAM" id="MobiDB-lite"/>
    </source>
</evidence>
<dbReference type="AlphaFoldDB" id="A0A4Q9MI88"/>
<feature type="compositionally biased region" description="Low complexity" evidence="1">
    <location>
        <begin position="241"/>
        <end position="252"/>
    </location>
</feature>
<dbReference type="PROSITE" id="PS50222">
    <property type="entry name" value="EF_HAND_2"/>
    <property type="match status" value="1"/>
</dbReference>